<dbReference type="PANTHER" id="PTHR10366">
    <property type="entry name" value="NAD DEPENDENT EPIMERASE/DEHYDRATASE"/>
    <property type="match status" value="1"/>
</dbReference>
<feature type="compositionally biased region" description="Low complexity" evidence="3">
    <location>
        <begin position="10"/>
        <end position="20"/>
    </location>
</feature>
<sequence>MAPAADLWDSSSSSSSSSSSKTVCVMDAGGPLGSALLHRLLHTGYTVHAALHNPEELVQCYKSEKKQLRLRVFQADPLDYHSIMDALKGCSALFYSFELPSDHPTYDELMSELEVRAAHNVLEACAQTESIDKVIFTSSATAIIWRDSQPDALSSQSHVDERNWSDVNFCKKFKLWHGASKTVAEKTAWALAMDRGVNMVSINGGLLMCPDLSIKDPYLLGLLKCIEMVCL</sequence>
<reference evidence="5" key="1">
    <citation type="submission" date="2020-06" db="EMBL/GenBank/DDBJ databases">
        <authorList>
            <person name="Li T."/>
            <person name="Hu X."/>
            <person name="Zhang T."/>
            <person name="Song X."/>
            <person name="Zhang H."/>
            <person name="Dai N."/>
            <person name="Sheng W."/>
            <person name="Hou X."/>
            <person name="Wei L."/>
        </authorList>
    </citation>
    <scope>NUCLEOTIDE SEQUENCE</scope>
    <source>
        <strain evidence="5">G02</strain>
        <tissue evidence="5">Leaf</tissue>
    </source>
</reference>
<protein>
    <recommendedName>
        <fullName evidence="4">NAD(P)-binding domain-containing protein</fullName>
    </recommendedName>
</protein>
<dbReference type="InterPro" id="IPR016040">
    <property type="entry name" value="NAD(P)-bd_dom"/>
</dbReference>
<feature type="region of interest" description="Disordered" evidence="3">
    <location>
        <begin position="1"/>
        <end position="20"/>
    </location>
</feature>
<proteinExistence type="predicted"/>
<evidence type="ECO:0000313" key="5">
    <source>
        <dbReference type="EMBL" id="KAL0304568.1"/>
    </source>
</evidence>
<gene>
    <name evidence="5" type="ORF">Sradi_6324900</name>
</gene>
<accession>A0AAW2KFF7</accession>
<dbReference type="Gene3D" id="3.40.50.720">
    <property type="entry name" value="NAD(P)-binding Rossmann-like Domain"/>
    <property type="match status" value="1"/>
</dbReference>
<dbReference type="InterPro" id="IPR050425">
    <property type="entry name" value="NAD(P)_dehydrat-like"/>
</dbReference>
<organism evidence="5">
    <name type="scientific">Sesamum radiatum</name>
    <name type="common">Black benniseed</name>
    <dbReference type="NCBI Taxonomy" id="300843"/>
    <lineage>
        <taxon>Eukaryota</taxon>
        <taxon>Viridiplantae</taxon>
        <taxon>Streptophyta</taxon>
        <taxon>Embryophyta</taxon>
        <taxon>Tracheophyta</taxon>
        <taxon>Spermatophyta</taxon>
        <taxon>Magnoliopsida</taxon>
        <taxon>eudicotyledons</taxon>
        <taxon>Gunneridae</taxon>
        <taxon>Pentapetalae</taxon>
        <taxon>asterids</taxon>
        <taxon>lamiids</taxon>
        <taxon>Lamiales</taxon>
        <taxon>Pedaliaceae</taxon>
        <taxon>Sesamum</taxon>
    </lineage>
</organism>
<evidence type="ECO:0000256" key="1">
    <source>
        <dbReference type="ARBA" id="ARBA00022857"/>
    </source>
</evidence>
<evidence type="ECO:0000259" key="4">
    <source>
        <dbReference type="Pfam" id="PF13460"/>
    </source>
</evidence>
<dbReference type="EMBL" id="JACGWJ010000029">
    <property type="protein sequence ID" value="KAL0304568.1"/>
    <property type="molecule type" value="Genomic_DNA"/>
</dbReference>
<dbReference type="PANTHER" id="PTHR10366:SF749">
    <property type="entry name" value="NAD DEPENDENT EPIMERASE_DEHYDRATASE FAMILY PROTEIN, EXPRESSED"/>
    <property type="match status" value="1"/>
</dbReference>
<comment type="caution">
    <text evidence="5">The sequence shown here is derived from an EMBL/GenBank/DDBJ whole genome shotgun (WGS) entry which is preliminary data.</text>
</comment>
<name>A0AAW2KFF7_SESRA</name>
<keyword evidence="1" id="KW-0521">NADP</keyword>
<dbReference type="Pfam" id="PF13460">
    <property type="entry name" value="NAD_binding_10"/>
    <property type="match status" value="1"/>
</dbReference>
<dbReference type="SUPFAM" id="SSF51735">
    <property type="entry name" value="NAD(P)-binding Rossmann-fold domains"/>
    <property type="match status" value="1"/>
</dbReference>
<feature type="domain" description="NAD(P)-binding" evidence="4">
    <location>
        <begin position="28"/>
        <end position="142"/>
    </location>
</feature>
<dbReference type="AlphaFoldDB" id="A0AAW2KFF7"/>
<dbReference type="GO" id="GO:0016616">
    <property type="term" value="F:oxidoreductase activity, acting on the CH-OH group of donors, NAD or NADP as acceptor"/>
    <property type="evidence" value="ECO:0007669"/>
    <property type="project" value="TreeGrafter"/>
</dbReference>
<keyword evidence="2" id="KW-0560">Oxidoreductase</keyword>
<evidence type="ECO:0000256" key="2">
    <source>
        <dbReference type="ARBA" id="ARBA00023002"/>
    </source>
</evidence>
<dbReference type="InterPro" id="IPR036291">
    <property type="entry name" value="NAD(P)-bd_dom_sf"/>
</dbReference>
<evidence type="ECO:0000256" key="3">
    <source>
        <dbReference type="SAM" id="MobiDB-lite"/>
    </source>
</evidence>
<reference evidence="5" key="2">
    <citation type="journal article" date="2024" name="Plant">
        <title>Genomic evolution and insights into agronomic trait innovations of Sesamum species.</title>
        <authorList>
            <person name="Miao H."/>
            <person name="Wang L."/>
            <person name="Qu L."/>
            <person name="Liu H."/>
            <person name="Sun Y."/>
            <person name="Le M."/>
            <person name="Wang Q."/>
            <person name="Wei S."/>
            <person name="Zheng Y."/>
            <person name="Lin W."/>
            <person name="Duan Y."/>
            <person name="Cao H."/>
            <person name="Xiong S."/>
            <person name="Wang X."/>
            <person name="Wei L."/>
            <person name="Li C."/>
            <person name="Ma Q."/>
            <person name="Ju M."/>
            <person name="Zhao R."/>
            <person name="Li G."/>
            <person name="Mu C."/>
            <person name="Tian Q."/>
            <person name="Mei H."/>
            <person name="Zhang T."/>
            <person name="Gao T."/>
            <person name="Zhang H."/>
        </authorList>
    </citation>
    <scope>NUCLEOTIDE SEQUENCE</scope>
    <source>
        <strain evidence="5">G02</strain>
    </source>
</reference>